<gene>
    <name evidence="2" type="ORF">L596_024630</name>
</gene>
<dbReference type="AlphaFoldDB" id="A0A4U5M679"/>
<accession>A0A4U5M679</accession>
<dbReference type="EMBL" id="AZBU02000009">
    <property type="protein sequence ID" value="TKR64033.1"/>
    <property type="molecule type" value="Genomic_DNA"/>
</dbReference>
<evidence type="ECO:0000313" key="2">
    <source>
        <dbReference type="EMBL" id="TKR64033.1"/>
    </source>
</evidence>
<protein>
    <submittedName>
        <fullName evidence="2">Uncharacterized protein</fullName>
    </submittedName>
</protein>
<feature type="region of interest" description="Disordered" evidence="1">
    <location>
        <begin position="1"/>
        <end position="37"/>
    </location>
</feature>
<evidence type="ECO:0000313" key="3">
    <source>
        <dbReference type="Proteomes" id="UP000298663"/>
    </source>
</evidence>
<reference evidence="2 3" key="2">
    <citation type="journal article" date="2019" name="G3 (Bethesda)">
        <title>Hybrid Assembly of the Genome of the Entomopathogenic Nematode Steinernema carpocapsae Identifies the X-Chromosome.</title>
        <authorList>
            <person name="Serra L."/>
            <person name="Macchietto M."/>
            <person name="Macias-Munoz A."/>
            <person name="McGill C.J."/>
            <person name="Rodriguez I.M."/>
            <person name="Rodriguez B."/>
            <person name="Murad R."/>
            <person name="Mortazavi A."/>
        </authorList>
    </citation>
    <scope>NUCLEOTIDE SEQUENCE [LARGE SCALE GENOMIC DNA]</scope>
    <source>
        <strain evidence="2 3">ALL</strain>
    </source>
</reference>
<reference evidence="2 3" key="1">
    <citation type="journal article" date="2015" name="Genome Biol.">
        <title>Comparative genomics of Steinernema reveals deeply conserved gene regulatory networks.</title>
        <authorList>
            <person name="Dillman A.R."/>
            <person name="Macchietto M."/>
            <person name="Porter C.F."/>
            <person name="Rogers A."/>
            <person name="Williams B."/>
            <person name="Antoshechkin I."/>
            <person name="Lee M.M."/>
            <person name="Goodwin Z."/>
            <person name="Lu X."/>
            <person name="Lewis E.E."/>
            <person name="Goodrich-Blair H."/>
            <person name="Stock S.P."/>
            <person name="Adams B.J."/>
            <person name="Sternberg P.W."/>
            <person name="Mortazavi A."/>
        </authorList>
    </citation>
    <scope>NUCLEOTIDE SEQUENCE [LARGE SCALE GENOMIC DNA]</scope>
    <source>
        <strain evidence="2 3">ALL</strain>
    </source>
</reference>
<organism evidence="2 3">
    <name type="scientific">Steinernema carpocapsae</name>
    <name type="common">Entomopathogenic nematode</name>
    <dbReference type="NCBI Taxonomy" id="34508"/>
    <lineage>
        <taxon>Eukaryota</taxon>
        <taxon>Metazoa</taxon>
        <taxon>Ecdysozoa</taxon>
        <taxon>Nematoda</taxon>
        <taxon>Chromadorea</taxon>
        <taxon>Rhabditida</taxon>
        <taxon>Tylenchina</taxon>
        <taxon>Panagrolaimomorpha</taxon>
        <taxon>Strongyloidoidea</taxon>
        <taxon>Steinernematidae</taxon>
        <taxon>Steinernema</taxon>
    </lineage>
</organism>
<dbReference type="Proteomes" id="UP000298663">
    <property type="component" value="Unassembled WGS sequence"/>
</dbReference>
<comment type="caution">
    <text evidence="2">The sequence shown here is derived from an EMBL/GenBank/DDBJ whole genome shotgun (WGS) entry which is preliminary data.</text>
</comment>
<proteinExistence type="predicted"/>
<name>A0A4U5M679_STECR</name>
<sequence length="173" mass="19519">MKRNTRKITEYPSSSLSCGRGGSKRGRRNTMRKDPNGARTLCTARRVVARSDDNVGSRRANGSTAAANWLLSSVGLSPEQPRASRRCLCKRSSLHSLDCLWTFFASLDCLLMRRSRRKKSVSCSIPSVHNVRIYVEYRNALIGKVRILLRLFKKLLTVLNPNLAFYIILNAAF</sequence>
<evidence type="ECO:0000256" key="1">
    <source>
        <dbReference type="SAM" id="MobiDB-lite"/>
    </source>
</evidence>
<keyword evidence="3" id="KW-1185">Reference proteome</keyword>